<dbReference type="GO" id="GO:0005811">
    <property type="term" value="C:lipid droplet"/>
    <property type="evidence" value="ECO:0007669"/>
    <property type="project" value="TreeGrafter"/>
</dbReference>
<dbReference type="AlphaFoldDB" id="A0A0K0D3Z8"/>
<dbReference type="Gene3D" id="3.40.50.720">
    <property type="entry name" value="NAD(P)-binding Rossmann-like Domain"/>
    <property type="match status" value="1"/>
</dbReference>
<keyword evidence="3" id="KW-1185">Reference proteome</keyword>
<evidence type="ECO:0000256" key="1">
    <source>
        <dbReference type="ARBA" id="ARBA00006484"/>
    </source>
</evidence>
<evidence type="ECO:0000256" key="2">
    <source>
        <dbReference type="ARBA" id="ARBA00023002"/>
    </source>
</evidence>
<organism evidence="3 4">
    <name type="scientific">Angiostrongylus cantonensis</name>
    <name type="common">Rat lungworm</name>
    <dbReference type="NCBI Taxonomy" id="6313"/>
    <lineage>
        <taxon>Eukaryota</taxon>
        <taxon>Metazoa</taxon>
        <taxon>Ecdysozoa</taxon>
        <taxon>Nematoda</taxon>
        <taxon>Chromadorea</taxon>
        <taxon>Rhabditida</taxon>
        <taxon>Rhabditina</taxon>
        <taxon>Rhabditomorpha</taxon>
        <taxon>Strongyloidea</taxon>
        <taxon>Metastrongylidae</taxon>
        <taxon>Angiostrongylus</taxon>
    </lineage>
</organism>
<accession>A0A0K0D3Z8</accession>
<evidence type="ECO:0000313" key="4">
    <source>
        <dbReference type="WBParaSite" id="ACAC_0000479301-mRNA-1"/>
    </source>
</evidence>
<dbReference type="GO" id="GO:0016616">
    <property type="term" value="F:oxidoreductase activity, acting on the CH-OH group of donors, NAD or NADP as acceptor"/>
    <property type="evidence" value="ECO:0007669"/>
    <property type="project" value="TreeGrafter"/>
</dbReference>
<evidence type="ECO:0000313" key="3">
    <source>
        <dbReference type="Proteomes" id="UP000035642"/>
    </source>
</evidence>
<sequence>MALSSALKILDTILPWSSPDPKQIAGQVVLVTGAANGLGREIAIKFAKLSCKLVLWDLDEAANEETKAICESLGAEVCENKFTRKIEFLRKLNDISSGFELSFFCEYLQVYTYRVNVSNRKEIYSTAERVMDEVGAVRIVVNNAGILRDACDFLSKKDEDIEATIRVNMMAHIWVSGQIS</sequence>
<dbReference type="SUPFAM" id="SSF51735">
    <property type="entry name" value="NAD(P)-binding Rossmann-fold domains"/>
    <property type="match status" value="1"/>
</dbReference>
<dbReference type="PANTHER" id="PTHR24322:SF736">
    <property type="entry name" value="RETINOL DEHYDROGENASE 10"/>
    <property type="match status" value="1"/>
</dbReference>
<dbReference type="InterPro" id="IPR036291">
    <property type="entry name" value="NAD(P)-bd_dom_sf"/>
</dbReference>
<dbReference type="WBParaSite" id="ACAC_0000479301-mRNA-1">
    <property type="protein sequence ID" value="ACAC_0000479301-mRNA-1"/>
    <property type="gene ID" value="ACAC_0000479301"/>
</dbReference>
<reference evidence="4" key="2">
    <citation type="submission" date="2017-02" db="UniProtKB">
        <authorList>
            <consortium name="WormBaseParasite"/>
        </authorList>
    </citation>
    <scope>IDENTIFICATION</scope>
</reference>
<dbReference type="Pfam" id="PF00106">
    <property type="entry name" value="adh_short"/>
    <property type="match status" value="2"/>
</dbReference>
<name>A0A0K0D3Z8_ANGCA</name>
<dbReference type="InterPro" id="IPR002347">
    <property type="entry name" value="SDR_fam"/>
</dbReference>
<dbReference type="STRING" id="6313.A0A0K0D3Z8"/>
<dbReference type="PANTHER" id="PTHR24322">
    <property type="entry name" value="PKSB"/>
    <property type="match status" value="1"/>
</dbReference>
<reference evidence="3" key="1">
    <citation type="submission" date="2012-09" db="EMBL/GenBank/DDBJ databases">
        <authorList>
            <person name="Martin A.A."/>
        </authorList>
    </citation>
    <scope>NUCLEOTIDE SEQUENCE</scope>
</reference>
<comment type="similarity">
    <text evidence="1">Belongs to the short-chain dehydrogenases/reductases (SDR) family.</text>
</comment>
<dbReference type="Proteomes" id="UP000035642">
    <property type="component" value="Unassembled WGS sequence"/>
</dbReference>
<protein>
    <submittedName>
        <fullName evidence="4">Estradiol 17-beta-dehydrogenase 8-like</fullName>
    </submittedName>
</protein>
<keyword evidence="2" id="KW-0560">Oxidoreductase</keyword>
<proteinExistence type="inferred from homology"/>